<dbReference type="Proteomes" id="UP001159641">
    <property type="component" value="Unassembled WGS sequence"/>
</dbReference>
<sequence length="131" mass="13670">MRMQGVAHMLAHPLRGISARCVVHAYLVGDDTPGGLGNDQNPGSQFGQALAIQSHPRFVMGMAVSALAYPFLLVGGLMAVNTCRLGSRLTAQCSNPDTLLQGPECAGPVLPKLQPASLPGVIRIIRCPGVT</sequence>
<feature type="transmembrane region" description="Helical" evidence="1">
    <location>
        <begin position="58"/>
        <end position="80"/>
    </location>
</feature>
<reference evidence="2 3" key="1">
    <citation type="submission" date="2022-11" db="EMBL/GenBank/DDBJ databases">
        <title>Whole genome sequence of Eschrichtius robustus ER-17-0199.</title>
        <authorList>
            <person name="Bruniche-Olsen A."/>
            <person name="Black A.N."/>
            <person name="Fields C.J."/>
            <person name="Walden K."/>
            <person name="Dewoody J.A."/>
        </authorList>
    </citation>
    <scope>NUCLEOTIDE SEQUENCE [LARGE SCALE GENOMIC DNA]</scope>
    <source>
        <strain evidence="2">ER-17-0199</strain>
        <tissue evidence="2">Blubber</tissue>
    </source>
</reference>
<dbReference type="EMBL" id="JAIQCJ010002139">
    <property type="protein sequence ID" value="KAJ8781806.1"/>
    <property type="molecule type" value="Genomic_DNA"/>
</dbReference>
<protein>
    <submittedName>
        <fullName evidence="2">Uncharacterized protein</fullName>
    </submittedName>
</protein>
<keyword evidence="3" id="KW-1185">Reference proteome</keyword>
<keyword evidence="1" id="KW-0472">Membrane</keyword>
<name>A0AB34GSN9_ESCRO</name>
<keyword evidence="1" id="KW-1133">Transmembrane helix</keyword>
<comment type="caution">
    <text evidence="2">The sequence shown here is derived from an EMBL/GenBank/DDBJ whole genome shotgun (WGS) entry which is preliminary data.</text>
</comment>
<gene>
    <name evidence="2" type="ORF">J1605_010790</name>
</gene>
<evidence type="ECO:0000256" key="1">
    <source>
        <dbReference type="SAM" id="Phobius"/>
    </source>
</evidence>
<accession>A0AB34GSN9</accession>
<keyword evidence="1" id="KW-0812">Transmembrane</keyword>
<dbReference type="AlphaFoldDB" id="A0AB34GSN9"/>
<evidence type="ECO:0000313" key="2">
    <source>
        <dbReference type="EMBL" id="KAJ8781806.1"/>
    </source>
</evidence>
<proteinExistence type="predicted"/>
<organism evidence="2 3">
    <name type="scientific">Eschrichtius robustus</name>
    <name type="common">California gray whale</name>
    <name type="synonym">Eschrichtius gibbosus</name>
    <dbReference type="NCBI Taxonomy" id="9764"/>
    <lineage>
        <taxon>Eukaryota</taxon>
        <taxon>Metazoa</taxon>
        <taxon>Chordata</taxon>
        <taxon>Craniata</taxon>
        <taxon>Vertebrata</taxon>
        <taxon>Euteleostomi</taxon>
        <taxon>Mammalia</taxon>
        <taxon>Eutheria</taxon>
        <taxon>Laurasiatheria</taxon>
        <taxon>Artiodactyla</taxon>
        <taxon>Whippomorpha</taxon>
        <taxon>Cetacea</taxon>
        <taxon>Mysticeti</taxon>
        <taxon>Eschrichtiidae</taxon>
        <taxon>Eschrichtius</taxon>
    </lineage>
</organism>
<evidence type="ECO:0000313" key="3">
    <source>
        <dbReference type="Proteomes" id="UP001159641"/>
    </source>
</evidence>